<dbReference type="InterPro" id="IPR006764">
    <property type="entry name" value="SAM_dep_MeTrfase_SAV2177_type"/>
</dbReference>
<proteinExistence type="predicted"/>
<feature type="region of interest" description="Disordered" evidence="1">
    <location>
        <begin position="152"/>
        <end position="209"/>
    </location>
</feature>
<dbReference type="Proteomes" id="UP001501710">
    <property type="component" value="Unassembled WGS sequence"/>
</dbReference>
<dbReference type="Pfam" id="PF04672">
    <property type="entry name" value="Methyltransf_19"/>
    <property type="match status" value="1"/>
</dbReference>
<accession>A0ABP8C2U3</accession>
<feature type="compositionally biased region" description="Basic residues" evidence="1">
    <location>
        <begin position="178"/>
        <end position="199"/>
    </location>
</feature>
<keyword evidence="3" id="KW-1185">Reference proteome</keyword>
<protein>
    <submittedName>
        <fullName evidence="2">Uncharacterized protein</fullName>
    </submittedName>
</protein>
<feature type="compositionally biased region" description="Polar residues" evidence="1">
    <location>
        <begin position="163"/>
        <end position="173"/>
    </location>
</feature>
<evidence type="ECO:0000313" key="3">
    <source>
        <dbReference type="Proteomes" id="UP001501710"/>
    </source>
</evidence>
<sequence length="209" mass="22631">MTPGPTLSPARWAELDPRVGEADTRGPLDASAPSVAHVYDHLRGGKDTFAADRELAEWALRKSPIVGSLVQANRGFLDDAAGLLATKAGLRRFLDSGRGSPRPVNVGDVVRRTDPSCRVVYIDNDPMVVAHGRALLAVHGRSVAYEGDVRDPVALLGDPEPNPTSGRSRTSRAVFQRRPGRRDTGRRKTGLRNTSRHRPYSMIPDAGRG</sequence>
<dbReference type="InterPro" id="IPR029063">
    <property type="entry name" value="SAM-dependent_MTases_sf"/>
</dbReference>
<dbReference type="Gene3D" id="3.40.50.150">
    <property type="entry name" value="Vaccinia Virus protein VP39"/>
    <property type="match status" value="1"/>
</dbReference>
<dbReference type="SUPFAM" id="SSF53335">
    <property type="entry name" value="S-adenosyl-L-methionine-dependent methyltransferases"/>
    <property type="match status" value="1"/>
</dbReference>
<evidence type="ECO:0000313" key="2">
    <source>
        <dbReference type="EMBL" id="GAA4232602.1"/>
    </source>
</evidence>
<organism evidence="2 3">
    <name type="scientific">Actinomadura meridiana</name>
    <dbReference type="NCBI Taxonomy" id="559626"/>
    <lineage>
        <taxon>Bacteria</taxon>
        <taxon>Bacillati</taxon>
        <taxon>Actinomycetota</taxon>
        <taxon>Actinomycetes</taxon>
        <taxon>Streptosporangiales</taxon>
        <taxon>Thermomonosporaceae</taxon>
        <taxon>Actinomadura</taxon>
    </lineage>
</organism>
<gene>
    <name evidence="2" type="ORF">GCM10022254_32970</name>
</gene>
<comment type="caution">
    <text evidence="2">The sequence shown here is derived from an EMBL/GenBank/DDBJ whole genome shotgun (WGS) entry which is preliminary data.</text>
</comment>
<reference evidence="3" key="1">
    <citation type="journal article" date="2019" name="Int. J. Syst. Evol. Microbiol.">
        <title>The Global Catalogue of Microorganisms (GCM) 10K type strain sequencing project: providing services to taxonomists for standard genome sequencing and annotation.</title>
        <authorList>
            <consortium name="The Broad Institute Genomics Platform"/>
            <consortium name="The Broad Institute Genome Sequencing Center for Infectious Disease"/>
            <person name="Wu L."/>
            <person name="Ma J."/>
        </authorList>
    </citation>
    <scope>NUCLEOTIDE SEQUENCE [LARGE SCALE GENOMIC DNA]</scope>
    <source>
        <strain evidence="3">JCM 17440</strain>
    </source>
</reference>
<evidence type="ECO:0000256" key="1">
    <source>
        <dbReference type="SAM" id="MobiDB-lite"/>
    </source>
</evidence>
<name>A0ABP8C2U3_9ACTN</name>
<dbReference type="RefSeq" id="WP_344897048.1">
    <property type="nucleotide sequence ID" value="NZ_BAABAS010000006.1"/>
</dbReference>
<dbReference type="EMBL" id="BAABAS010000006">
    <property type="protein sequence ID" value="GAA4232602.1"/>
    <property type="molecule type" value="Genomic_DNA"/>
</dbReference>